<keyword evidence="2" id="KW-1133">Transmembrane helix</keyword>
<dbReference type="AlphaFoldDB" id="A0A0C3E107"/>
<evidence type="ECO:0000256" key="2">
    <source>
        <dbReference type="SAM" id="Phobius"/>
    </source>
</evidence>
<evidence type="ECO:0000313" key="4">
    <source>
        <dbReference type="Proteomes" id="UP000054321"/>
    </source>
</evidence>
<protein>
    <submittedName>
        <fullName evidence="3">Uncharacterized protein</fullName>
    </submittedName>
</protein>
<accession>A0A0C3E107</accession>
<dbReference type="InParanoid" id="A0A0C3E107"/>
<feature type="transmembrane region" description="Helical" evidence="2">
    <location>
        <begin position="6"/>
        <end position="31"/>
    </location>
</feature>
<organism evidence="3 4">
    <name type="scientific">Oidiodendron maius (strain Zn)</name>
    <dbReference type="NCBI Taxonomy" id="913774"/>
    <lineage>
        <taxon>Eukaryota</taxon>
        <taxon>Fungi</taxon>
        <taxon>Dikarya</taxon>
        <taxon>Ascomycota</taxon>
        <taxon>Pezizomycotina</taxon>
        <taxon>Leotiomycetes</taxon>
        <taxon>Leotiomycetes incertae sedis</taxon>
        <taxon>Myxotrichaceae</taxon>
        <taxon>Oidiodendron</taxon>
    </lineage>
</organism>
<proteinExistence type="predicted"/>
<reference evidence="3 4" key="1">
    <citation type="submission" date="2014-04" db="EMBL/GenBank/DDBJ databases">
        <authorList>
            <consortium name="DOE Joint Genome Institute"/>
            <person name="Kuo A."/>
            <person name="Martino E."/>
            <person name="Perotto S."/>
            <person name="Kohler A."/>
            <person name="Nagy L.G."/>
            <person name="Floudas D."/>
            <person name="Copeland A."/>
            <person name="Barry K.W."/>
            <person name="Cichocki N."/>
            <person name="Veneault-Fourrey C."/>
            <person name="LaButti K."/>
            <person name="Lindquist E.A."/>
            <person name="Lipzen A."/>
            <person name="Lundell T."/>
            <person name="Morin E."/>
            <person name="Murat C."/>
            <person name="Sun H."/>
            <person name="Tunlid A."/>
            <person name="Henrissat B."/>
            <person name="Grigoriev I.V."/>
            <person name="Hibbett D.S."/>
            <person name="Martin F."/>
            <person name="Nordberg H.P."/>
            <person name="Cantor M.N."/>
            <person name="Hua S.X."/>
        </authorList>
    </citation>
    <scope>NUCLEOTIDE SEQUENCE [LARGE SCALE GENOMIC DNA]</scope>
    <source>
        <strain evidence="3 4">Zn</strain>
    </source>
</reference>
<dbReference type="EMBL" id="KN832870">
    <property type="protein sequence ID" value="KIN07998.1"/>
    <property type="molecule type" value="Genomic_DNA"/>
</dbReference>
<dbReference type="HOGENOM" id="CLU_103854_1_0_1"/>
<reference evidence="4" key="2">
    <citation type="submission" date="2015-01" db="EMBL/GenBank/DDBJ databases">
        <title>Evolutionary Origins and Diversification of the Mycorrhizal Mutualists.</title>
        <authorList>
            <consortium name="DOE Joint Genome Institute"/>
            <consortium name="Mycorrhizal Genomics Consortium"/>
            <person name="Kohler A."/>
            <person name="Kuo A."/>
            <person name="Nagy L.G."/>
            <person name="Floudas D."/>
            <person name="Copeland A."/>
            <person name="Barry K.W."/>
            <person name="Cichocki N."/>
            <person name="Veneault-Fourrey C."/>
            <person name="LaButti K."/>
            <person name="Lindquist E.A."/>
            <person name="Lipzen A."/>
            <person name="Lundell T."/>
            <person name="Morin E."/>
            <person name="Murat C."/>
            <person name="Riley R."/>
            <person name="Ohm R."/>
            <person name="Sun H."/>
            <person name="Tunlid A."/>
            <person name="Henrissat B."/>
            <person name="Grigoriev I.V."/>
            <person name="Hibbett D.S."/>
            <person name="Martin F."/>
        </authorList>
    </citation>
    <scope>NUCLEOTIDE SEQUENCE [LARGE SCALE GENOMIC DNA]</scope>
    <source>
        <strain evidence="4">Zn</strain>
    </source>
</reference>
<feature type="compositionally biased region" description="Basic and acidic residues" evidence="1">
    <location>
        <begin position="139"/>
        <end position="160"/>
    </location>
</feature>
<keyword evidence="2" id="KW-0472">Membrane</keyword>
<gene>
    <name evidence="3" type="ORF">OIDMADRAFT_16436</name>
</gene>
<evidence type="ECO:0000256" key="1">
    <source>
        <dbReference type="SAM" id="MobiDB-lite"/>
    </source>
</evidence>
<dbReference type="Proteomes" id="UP000054321">
    <property type="component" value="Unassembled WGS sequence"/>
</dbReference>
<name>A0A0C3E107_OIDMZ</name>
<feature type="compositionally biased region" description="Polar residues" evidence="1">
    <location>
        <begin position="102"/>
        <end position="111"/>
    </location>
</feature>
<sequence>MLLTSGQVSVAISSVVVVLFTAALFLSGYVLQQKTVRDIRTAIRPQVITMQDRLYLPPQFETPTIQVLRDESEFGINRRQGSSSDHVGTKKVKKTKERISSSERVAQQGSREVQDPVLPMDGEQPVQEENEVGPPPDSDPARHSEDTAEEKPLSRAERRKKIKEEILAVGEGDGFKGYRRRMW</sequence>
<evidence type="ECO:0000313" key="3">
    <source>
        <dbReference type="EMBL" id="KIN07998.1"/>
    </source>
</evidence>
<keyword evidence="4" id="KW-1185">Reference proteome</keyword>
<keyword evidence="2" id="KW-0812">Transmembrane</keyword>
<dbReference type="OrthoDB" id="5367275at2759"/>
<feature type="region of interest" description="Disordered" evidence="1">
    <location>
        <begin position="76"/>
        <end position="160"/>
    </location>
</feature>